<keyword evidence="1" id="KW-0732">Signal</keyword>
<dbReference type="GeneID" id="82149713"/>
<dbReference type="AlphaFoldDB" id="A0A4Z0V9Z4"/>
<sequence length="761" mass="87026">MKNLSLIAFALLFAVSAAADIPADYVWDSMSRDSSQSMPVGGGDIGLNVWAEDGDVLFYMCRSGAYDENGALLKQGRVRIHIPGSHVKPFSQRLRLVDGYCELALGDSKVVIWADVYRPVVHVEIEGRKAVKPRVSYENWRYADRPYRKGEGQQGSWKWTSPKKNVRTSRDSIFPGQCDVTFFHHNPDSTVFDVTVAREGMDSVKHKLWNPLSRLASGGRLRGDNLRYVGTSDGVYDGTDYRSWNFESVRPSKKHHFSVALHICRADKMAEWKAGVDSVERTVDLRHNRDASRKWWNGYWERSYISAPVSADTVVARMARNYTLFRYMLGCNAFGKEPTKFNGGLFTFDPSYVDGSQAFTPDYRKWCGTTMTAQNQRLVYWHMLKSGDFDMMKPQFDFYKRMLGNAEMRSQVYWNHPGGCFTEQIEIFGLPNMMEYGTKRPSWSDPGVEYNAWLEYEWDTVLEFCEMMLESERYAGTDISEYRPLIESSLTFFDEHYRYLASRRGSKELDGDGKLILFPGSACETYKMTNNASSTVAALRRVTGDYIRYLESQGDTAVSRWETILGRIPEIPHRIVEGREMIAPARTWERINNVETPQLYPVWPWRFYGAVISDSTDLSIARNTYLHDPDALEFRSTKGWKQDNIWAACLGLTDEAFTLNSRKWADGSHRFPAFFGPGYDWTPDHNWGGSGMIGFQEMLIQTSGDSIYLFPAWPLDRDISFRLHAPGRTVVEAELRGGKVVDLKVTPSSRLKDIVLPASLR</sequence>
<feature type="chain" id="PRO_5021304320" description="DUF5703 domain-containing protein" evidence="1">
    <location>
        <begin position="20"/>
        <end position="761"/>
    </location>
</feature>
<evidence type="ECO:0000256" key="1">
    <source>
        <dbReference type="SAM" id="SignalP"/>
    </source>
</evidence>
<evidence type="ECO:0000313" key="4">
    <source>
        <dbReference type="Proteomes" id="UP000297635"/>
    </source>
</evidence>
<dbReference type="Gene3D" id="1.50.10.10">
    <property type="match status" value="1"/>
</dbReference>
<dbReference type="Proteomes" id="UP000297635">
    <property type="component" value="Unassembled WGS sequence"/>
</dbReference>
<feature type="domain" description="DUF5703" evidence="2">
    <location>
        <begin position="26"/>
        <end position="305"/>
    </location>
</feature>
<feature type="signal peptide" evidence="1">
    <location>
        <begin position="1"/>
        <end position="19"/>
    </location>
</feature>
<keyword evidence="4" id="KW-1185">Reference proteome</keyword>
<gene>
    <name evidence="3" type="ORF">EZ315_07905</name>
</gene>
<name>A0A4Z0V9Z4_9BACT</name>
<organism evidence="3 4">
    <name type="scientific">Duncaniella freteri</name>
    <dbReference type="NCBI Taxonomy" id="2530391"/>
    <lineage>
        <taxon>Bacteria</taxon>
        <taxon>Pseudomonadati</taxon>
        <taxon>Bacteroidota</taxon>
        <taxon>Bacteroidia</taxon>
        <taxon>Bacteroidales</taxon>
        <taxon>Muribaculaceae</taxon>
        <taxon>Duncaniella</taxon>
    </lineage>
</organism>
<dbReference type="InterPro" id="IPR008928">
    <property type="entry name" value="6-hairpin_glycosidase_sf"/>
</dbReference>
<proteinExistence type="predicted"/>
<evidence type="ECO:0000259" key="2">
    <source>
        <dbReference type="Pfam" id="PF18961"/>
    </source>
</evidence>
<comment type="caution">
    <text evidence="3">The sequence shown here is derived from an EMBL/GenBank/DDBJ whole genome shotgun (WGS) entry which is preliminary data.</text>
</comment>
<evidence type="ECO:0000313" key="3">
    <source>
        <dbReference type="EMBL" id="TGG40595.1"/>
    </source>
</evidence>
<dbReference type="RefSeq" id="WP_135471592.1">
    <property type="nucleotide sequence ID" value="NZ_SJSA01000001.1"/>
</dbReference>
<dbReference type="InterPro" id="IPR043757">
    <property type="entry name" value="DUF5703_N"/>
</dbReference>
<dbReference type="SUPFAM" id="SSF48208">
    <property type="entry name" value="Six-hairpin glycosidases"/>
    <property type="match status" value="1"/>
</dbReference>
<dbReference type="Pfam" id="PF18961">
    <property type="entry name" value="DUF5703_N"/>
    <property type="match status" value="1"/>
</dbReference>
<reference evidence="3 4" key="1">
    <citation type="submission" date="2019-02" db="EMBL/GenBank/DDBJ databases">
        <title>Isolation and identification of novel species under the genus Muribaculum.</title>
        <authorList>
            <person name="Miyake S."/>
            <person name="Ding Y."/>
            <person name="Low A."/>
            <person name="Soh M."/>
            <person name="Seedorf H."/>
        </authorList>
    </citation>
    <scope>NUCLEOTIDE SEQUENCE [LARGE SCALE GENOMIC DNA]</scope>
    <source>
        <strain evidence="3 4">TLL-A3</strain>
    </source>
</reference>
<dbReference type="EMBL" id="SJSA01000001">
    <property type="protein sequence ID" value="TGG40595.1"/>
    <property type="molecule type" value="Genomic_DNA"/>
</dbReference>
<accession>A0A4Z0V9Z4</accession>
<dbReference type="GO" id="GO:0005975">
    <property type="term" value="P:carbohydrate metabolic process"/>
    <property type="evidence" value="ECO:0007669"/>
    <property type="project" value="InterPro"/>
</dbReference>
<dbReference type="InterPro" id="IPR012341">
    <property type="entry name" value="6hp_glycosidase-like_sf"/>
</dbReference>
<protein>
    <recommendedName>
        <fullName evidence="2">DUF5703 domain-containing protein</fullName>
    </recommendedName>
</protein>